<keyword evidence="5" id="KW-0406">Ion transport</keyword>
<feature type="region of interest" description="Disordered" evidence="10">
    <location>
        <begin position="1509"/>
        <end position="1534"/>
    </location>
</feature>
<keyword evidence="9" id="KW-0407">Ion channel</keyword>
<keyword evidence="7" id="KW-0869">Chloride channel</keyword>
<dbReference type="Gene3D" id="3.90.215.10">
    <property type="entry name" value="Gamma Fibrinogen, chain A, domain 1"/>
    <property type="match status" value="2"/>
</dbReference>
<gene>
    <name evidence="14" type="primary">FIBCD1</name>
    <name evidence="14" type="ORF">BLAG_LOCUS14302</name>
</gene>
<evidence type="ECO:0000256" key="9">
    <source>
        <dbReference type="ARBA" id="ARBA00023303"/>
    </source>
</evidence>
<feature type="transmembrane region" description="Helical" evidence="11">
    <location>
        <begin position="1784"/>
        <end position="1803"/>
    </location>
</feature>
<dbReference type="InterPro" id="IPR038050">
    <property type="entry name" value="Neuro_actylchol_rec"/>
</dbReference>
<dbReference type="PANTHER" id="PTHR19143">
    <property type="entry name" value="FIBRINOGEN/TENASCIN/ANGIOPOEITIN"/>
    <property type="match status" value="1"/>
</dbReference>
<dbReference type="GO" id="GO:0005230">
    <property type="term" value="F:extracellular ligand-gated monoatomic ion channel activity"/>
    <property type="evidence" value="ECO:0007669"/>
    <property type="project" value="InterPro"/>
</dbReference>
<evidence type="ECO:0000256" key="3">
    <source>
        <dbReference type="ARBA" id="ARBA00022448"/>
    </source>
</evidence>
<protein>
    <submittedName>
        <fullName evidence="14">FIBCD1 protein</fullName>
    </submittedName>
</protein>
<dbReference type="Gene3D" id="1.20.58.390">
    <property type="entry name" value="Neurotransmitter-gated ion-channel transmembrane domain"/>
    <property type="match status" value="2"/>
</dbReference>
<feature type="transmembrane region" description="Helical" evidence="11">
    <location>
        <begin position="1850"/>
        <end position="1873"/>
    </location>
</feature>
<dbReference type="PROSITE" id="PS00236">
    <property type="entry name" value="NEUROTR_ION_CHANNEL"/>
    <property type="match status" value="1"/>
</dbReference>
<dbReference type="FunFam" id="2.70.170.10:FF:000073">
    <property type="entry name" value="Uncharacterized protein"/>
    <property type="match status" value="1"/>
</dbReference>
<dbReference type="OrthoDB" id="6511516at2759"/>
<dbReference type="PRINTS" id="PR00253">
    <property type="entry name" value="GABAARECEPTR"/>
</dbReference>
<evidence type="ECO:0000256" key="7">
    <source>
        <dbReference type="ARBA" id="ARBA00023173"/>
    </source>
</evidence>
<dbReference type="InterPro" id="IPR006202">
    <property type="entry name" value="Neur_chan_lig-bd"/>
</dbReference>
<keyword evidence="15" id="KW-1185">Reference proteome</keyword>
<evidence type="ECO:0000256" key="12">
    <source>
        <dbReference type="SAM" id="SignalP"/>
    </source>
</evidence>
<evidence type="ECO:0000256" key="10">
    <source>
        <dbReference type="SAM" id="MobiDB-lite"/>
    </source>
</evidence>
<feature type="region of interest" description="Disordered" evidence="10">
    <location>
        <begin position="1442"/>
        <end position="1473"/>
    </location>
</feature>
<feature type="chain" id="PRO_5035442390" evidence="12">
    <location>
        <begin position="21"/>
        <end position="2107"/>
    </location>
</feature>
<feature type="domain" description="Fibrinogen C-terminal" evidence="13">
    <location>
        <begin position="1214"/>
        <end position="1438"/>
    </location>
</feature>
<evidence type="ECO:0000259" key="13">
    <source>
        <dbReference type="PROSITE" id="PS51406"/>
    </source>
</evidence>
<evidence type="ECO:0000256" key="1">
    <source>
        <dbReference type="ARBA" id="ARBA00004141"/>
    </source>
</evidence>
<keyword evidence="8" id="KW-0868">Chloride</keyword>
<evidence type="ECO:0000256" key="11">
    <source>
        <dbReference type="SAM" id="Phobius"/>
    </source>
</evidence>
<name>A0A8J9ZK72_BRALA</name>
<reference evidence="14" key="1">
    <citation type="submission" date="2022-01" db="EMBL/GenBank/DDBJ databases">
        <authorList>
            <person name="Braso-Vives M."/>
        </authorList>
    </citation>
    <scope>NUCLEOTIDE SEQUENCE</scope>
</reference>
<proteinExistence type="predicted"/>
<dbReference type="InterPro" id="IPR036719">
    <property type="entry name" value="Neuro-gated_channel_TM_sf"/>
</dbReference>
<evidence type="ECO:0000256" key="5">
    <source>
        <dbReference type="ARBA" id="ARBA00023065"/>
    </source>
</evidence>
<feature type="region of interest" description="Disordered" evidence="10">
    <location>
        <begin position="1940"/>
        <end position="2009"/>
    </location>
</feature>
<dbReference type="InterPro" id="IPR050373">
    <property type="entry name" value="Fibrinogen_C-term_domain"/>
</dbReference>
<dbReference type="SUPFAM" id="SSF56496">
    <property type="entry name" value="Fibrinogen C-terminal domain-like"/>
    <property type="match status" value="2"/>
</dbReference>
<dbReference type="GO" id="GO:0005615">
    <property type="term" value="C:extracellular space"/>
    <property type="evidence" value="ECO:0007669"/>
    <property type="project" value="TreeGrafter"/>
</dbReference>
<keyword evidence="4" id="KW-1003">Cell membrane</keyword>
<evidence type="ECO:0000256" key="4">
    <source>
        <dbReference type="ARBA" id="ARBA00022475"/>
    </source>
</evidence>
<dbReference type="Pfam" id="PF17517">
    <property type="entry name" value="IgGFc_binding"/>
    <property type="match status" value="1"/>
</dbReference>
<dbReference type="PROSITE" id="PS51406">
    <property type="entry name" value="FIBRINOGEN_C_2"/>
    <property type="match status" value="2"/>
</dbReference>
<dbReference type="Pfam" id="PF00147">
    <property type="entry name" value="Fibrinogen_C"/>
    <property type="match status" value="2"/>
</dbReference>
<dbReference type="InterPro" id="IPR035234">
    <property type="entry name" value="IgGFc-bd_N"/>
</dbReference>
<keyword evidence="3" id="KW-0813">Transport</keyword>
<comment type="subcellular location">
    <subcellularLocation>
        <location evidence="2">Cell membrane</location>
    </subcellularLocation>
    <subcellularLocation>
        <location evidence="1">Membrane</location>
        <topology evidence="1">Multi-pass membrane protein</topology>
    </subcellularLocation>
</comment>
<feature type="domain" description="Fibrinogen C-terminal" evidence="13">
    <location>
        <begin position="986"/>
        <end position="1211"/>
    </location>
</feature>
<dbReference type="InterPro" id="IPR018000">
    <property type="entry name" value="Neurotransmitter_ion_chnl_CS"/>
</dbReference>
<feature type="compositionally biased region" description="Polar residues" evidence="10">
    <location>
        <begin position="1979"/>
        <end position="1989"/>
    </location>
</feature>
<evidence type="ECO:0000256" key="2">
    <source>
        <dbReference type="ARBA" id="ARBA00004236"/>
    </source>
</evidence>
<dbReference type="SUPFAM" id="SSF63712">
    <property type="entry name" value="Nicotinic receptor ligand binding domain-like"/>
    <property type="match status" value="2"/>
</dbReference>
<keyword evidence="12" id="KW-0732">Signal</keyword>
<dbReference type="InterPro" id="IPR002181">
    <property type="entry name" value="Fibrinogen_a/b/g_C_dom"/>
</dbReference>
<evidence type="ECO:0000313" key="14">
    <source>
        <dbReference type="EMBL" id="CAH1255142.1"/>
    </source>
</evidence>
<evidence type="ECO:0000256" key="8">
    <source>
        <dbReference type="ARBA" id="ARBA00023214"/>
    </source>
</evidence>
<feature type="signal peptide" evidence="12">
    <location>
        <begin position="1"/>
        <end position="20"/>
    </location>
</feature>
<feature type="compositionally biased region" description="Low complexity" evidence="10">
    <location>
        <begin position="1455"/>
        <end position="1473"/>
    </location>
</feature>
<keyword evidence="11" id="KW-0812">Transmembrane</keyword>
<feature type="compositionally biased region" description="Low complexity" evidence="10">
    <location>
        <begin position="1990"/>
        <end position="2003"/>
    </location>
</feature>
<keyword evidence="11" id="KW-1133">Transmembrane helix</keyword>
<dbReference type="SUPFAM" id="SSF90112">
    <property type="entry name" value="Neurotransmitter-gated ion-channel transmembrane pore"/>
    <property type="match status" value="2"/>
</dbReference>
<dbReference type="Pfam" id="PF02932">
    <property type="entry name" value="Neur_chan_memb"/>
    <property type="match status" value="2"/>
</dbReference>
<evidence type="ECO:0000313" key="15">
    <source>
        <dbReference type="Proteomes" id="UP000838412"/>
    </source>
</evidence>
<accession>A0A8J9ZK72</accession>
<dbReference type="InterPro" id="IPR006028">
    <property type="entry name" value="GABAA/Glycine_rcpt"/>
</dbReference>
<dbReference type="GO" id="GO:0034707">
    <property type="term" value="C:chloride channel complex"/>
    <property type="evidence" value="ECO:0007669"/>
    <property type="project" value="UniProtKB-KW"/>
</dbReference>
<sequence>MKMQCAYIIYVMSVLAVTESQLTPMNSLNINMNSIDLSLYMRRTEEDWTAFKTGSLRPGLNGSDGLVGAANWESWQVWRTGSPLPSGYKQSQRPNEQERWTDVSSRVHIRNIGWLSEENSNLSTTIEYNLAWVDPRLGGLTASWFPVPADLAWTPPVSFGRNVRRTSVVDQGSKSNSGISMWLHRSGIVFYSITRALKLTCSVQLWRYPFDSQVCSVKLHGYSGVRFNVLPSNTSSQAPITADATAVRSQFMLTAVEIRIERDSFLTNGPGCEYFSEKCDHDVEHCLDAASCRDDQVCQECKSSVGRCSHKLHSCDENNDSNDYTTLEVRIHLRRRLLSYFFTTFIPSTVVVTASFLQAWLPFVPSAIAGRFVLGIFAVLVMISGDNMKHLILRLSEARAIDIWIMTCILFVTLALLETVVVHFIHDMLKRQEKKASLERTPSFHIPRPHLKRPLPAWWYRLPNKQWMTMYNPYIPASSSGAVEVDMSAYEDEKTKSNFKPLVNIPRAKFRQPGIASWEQLPSNQWKVQLNYGSRARTGELYHTERLPRSEEMPRKIDRAARIAFPCKEFVLSFLEISNNEPRLYITSDAQTSVTIETPADGWSTTVDVSPNEKVIVTLPRSSVEMSGSQPDNKAVYVTSDKDISVLSVSGEPGLITGTYRALPITFLGSEYYIPSYSASGQLSEFGVISAFPDTTVTITPTQDVTFDGTAYTAGTSFDVELGENEGLQVQAAGDLTGSYVSSSAPVAVVSGSLRSTQVLPLDAWGTEYLAVPDGVQGRGRDGRFRVVAASPDTEARICGPEFESCHVTDLVPLGKALYTTFLTPPRCKWVTIGDATTTLQPGEYLDFDVPADEFKEIESTAPVMVVQISTSDSEPYMKTVPPVEFYHDTYTFTTIDLEGPGTHVHKLCIVAQETSGFELNGVPLDPPIVWTPILLSGFSTGCTDISEGGNTLLHSSGTATYDISVSGYSDTETYGFHGGLIKPCPPDPPPPRDCADWFAKGSRDDGIYAVDDPSFDIWCDMDPSGCGGTIIQRRLSGSLDFERDWSDYENGFGDLDGEMWLGLKNISVISSRRSHMLHVLLEDWNGVTAHASYSVFSVGAEDTNYQLTIDAYAGNAGDSMGPVGRYDSSGKMFTTTDRQNDDNTVFNCAEAYSGGGWWYPPGCGYAYLNGKYLTDDCNPHCDPSQGVVWQTWKGAGYSLRKTLMMIRPQAEDCLPPSGPMDCADLFASGERQDGVYSVGHPPFEVYCRMTTLNCGSTILQRRLDGSVDFGRQWSDYQSGFGDPNAEVWMGLEKAHRLTSSSDYQLIIELEDWDGNVAEATYGTFNVGDVTSFYALEIGDFAGDAGDSLSPEGRYNANGQQFSTFDVKNDDNEEFNCATTYSEGGWWYPPGCGYAFLNGKYLTDCNPYCDPSQGVVWHTWKGAGYSLKRSTMMMRPVGFDNAPCIPTTEEPSPTHDPASASASAPATNDPADALPAGDGIWDKYLAGDFNPEESESDGNASWTEWQQWKTGEQLPPGYDKNKRPTSGESNTERWSEVASSVYVRRLGWLDNEHVNISTTLEYVLAWIDPRLKGLTASWVPVPPDLVWTPPLSFGRNVRSTSIVDRGSTSDKGISLWLHRSGLIVFRMIRDLHVSCPGVTFEHFPFDSQGCNMPLHGYDGVRFRLVSFTDTSRDQIKTDSAEVVSQYMLGGVQLSGTLGSFLTNVSDCNYFKQSCAYHAESCPFASSADCRTTVGECVMETVDCPEEARRVHDEARRVARSANNLHKDTNSYTTVSVKLGMTRRLWIYISTTFIPSFILVVASLMQTWLPLHQKAISGRITLGVIPLLVMISKGVLKHRILWVSVARALDIWLIVCLVFILLALMETIVVYYIYSRREENLEHPVEKKSRKLKICIPRAKYSSPLGIWWEQADGEGWRIAYIPSTEATGGPSSAVIAEIHPEPGMDVSRSPIPTESNIREGPPRPQIASGESLNLHGEGDSQTSGYDTMNTTGKSSDDTSSTTDDSMETDVTDATSDVIDSDSDMNDPDVYVHVSQQIDHVTRIVRDMERILSEHMEVRMDTDGRVTQKPTSVTGPPSHFCSDAMMLLSGRLDTPCDQLYLLHASQKR</sequence>
<feature type="transmembrane region" description="Helical" evidence="11">
    <location>
        <begin position="337"/>
        <end position="357"/>
    </location>
</feature>
<feature type="transmembrane region" description="Helical" evidence="11">
    <location>
        <begin position="403"/>
        <end position="425"/>
    </location>
</feature>
<dbReference type="InterPro" id="IPR036734">
    <property type="entry name" value="Neur_chan_lig-bd_sf"/>
</dbReference>
<dbReference type="Gene3D" id="2.70.170.10">
    <property type="entry name" value="Neurotransmitter-gated ion-channel ligand-binding domain"/>
    <property type="match status" value="2"/>
</dbReference>
<feature type="transmembrane region" description="Helical" evidence="11">
    <location>
        <begin position="363"/>
        <end position="383"/>
    </location>
</feature>
<keyword evidence="6 11" id="KW-0472">Membrane</keyword>
<dbReference type="SMART" id="SM00186">
    <property type="entry name" value="FBG"/>
    <property type="match status" value="2"/>
</dbReference>
<dbReference type="InterPro" id="IPR036056">
    <property type="entry name" value="Fibrinogen-like_C"/>
</dbReference>
<dbReference type="GO" id="GO:0005886">
    <property type="term" value="C:plasma membrane"/>
    <property type="evidence" value="ECO:0007669"/>
    <property type="project" value="UniProtKB-SubCell"/>
</dbReference>
<dbReference type="EMBL" id="OV696687">
    <property type="protein sequence ID" value="CAH1255142.1"/>
    <property type="molecule type" value="Genomic_DNA"/>
</dbReference>
<dbReference type="Pfam" id="PF02931">
    <property type="entry name" value="Neur_chan_LBD"/>
    <property type="match status" value="2"/>
</dbReference>
<feature type="transmembrane region" description="Helical" evidence="11">
    <location>
        <begin position="1815"/>
        <end position="1835"/>
    </location>
</feature>
<dbReference type="PANTHER" id="PTHR19143:SF394">
    <property type="entry name" value="ANGIOPOIETIN-RELATED PROTEIN 3-LIKE"/>
    <property type="match status" value="1"/>
</dbReference>
<evidence type="ECO:0000256" key="6">
    <source>
        <dbReference type="ARBA" id="ARBA00023136"/>
    </source>
</evidence>
<dbReference type="CDD" id="cd00087">
    <property type="entry name" value="FReD"/>
    <property type="match status" value="2"/>
</dbReference>
<dbReference type="GO" id="GO:0005254">
    <property type="term" value="F:chloride channel activity"/>
    <property type="evidence" value="ECO:0007669"/>
    <property type="project" value="UniProtKB-KW"/>
</dbReference>
<dbReference type="GO" id="GO:0004888">
    <property type="term" value="F:transmembrane signaling receptor activity"/>
    <property type="evidence" value="ECO:0007669"/>
    <property type="project" value="InterPro"/>
</dbReference>
<dbReference type="InterPro" id="IPR006029">
    <property type="entry name" value="Neurotrans-gated_channel_TM"/>
</dbReference>
<organism evidence="14 15">
    <name type="scientific">Branchiostoma lanceolatum</name>
    <name type="common">Common lancelet</name>
    <name type="synonym">Amphioxus lanceolatum</name>
    <dbReference type="NCBI Taxonomy" id="7740"/>
    <lineage>
        <taxon>Eukaryota</taxon>
        <taxon>Metazoa</taxon>
        <taxon>Chordata</taxon>
        <taxon>Cephalochordata</taxon>
        <taxon>Leptocardii</taxon>
        <taxon>Amphioxiformes</taxon>
        <taxon>Branchiostomatidae</taxon>
        <taxon>Branchiostoma</taxon>
    </lineage>
</organism>
<dbReference type="Proteomes" id="UP000838412">
    <property type="component" value="Chromosome 2"/>
</dbReference>
<dbReference type="InterPro" id="IPR014716">
    <property type="entry name" value="Fibrinogen_a/b/g_C_1"/>
</dbReference>